<dbReference type="RefSeq" id="XP_068357793.1">
    <property type="nucleotide sequence ID" value="XM_068505778.1"/>
</dbReference>
<dbReference type="GO" id="GO:0046872">
    <property type="term" value="F:metal ion binding"/>
    <property type="evidence" value="ECO:0007669"/>
    <property type="project" value="UniProtKB-KW"/>
</dbReference>
<dbReference type="GO" id="GO:0005945">
    <property type="term" value="C:6-phosphofructokinase complex"/>
    <property type="evidence" value="ECO:0007669"/>
    <property type="project" value="TreeGrafter"/>
</dbReference>
<dbReference type="GO" id="GO:0016208">
    <property type="term" value="F:AMP binding"/>
    <property type="evidence" value="ECO:0007669"/>
    <property type="project" value="TreeGrafter"/>
</dbReference>
<evidence type="ECO:0000313" key="15">
    <source>
        <dbReference type="EMBL" id="OHT04657.1"/>
    </source>
</evidence>
<evidence type="ECO:0000256" key="10">
    <source>
        <dbReference type="ARBA" id="ARBA00022840"/>
    </source>
</evidence>
<feature type="domain" description="Phosphofructokinase" evidence="14">
    <location>
        <begin position="6"/>
        <end position="281"/>
    </location>
</feature>
<evidence type="ECO:0000256" key="7">
    <source>
        <dbReference type="ARBA" id="ARBA00022723"/>
    </source>
</evidence>
<comment type="catalytic activity">
    <reaction evidence="13">
        <text>beta-D-fructose 6-phosphate + ATP = beta-D-fructose 1,6-bisphosphate + ADP + H(+)</text>
        <dbReference type="Rhea" id="RHEA:16109"/>
        <dbReference type="ChEBI" id="CHEBI:15378"/>
        <dbReference type="ChEBI" id="CHEBI:30616"/>
        <dbReference type="ChEBI" id="CHEBI:32966"/>
        <dbReference type="ChEBI" id="CHEBI:57634"/>
        <dbReference type="ChEBI" id="CHEBI:456216"/>
        <dbReference type="EC" id="2.7.1.11"/>
    </reaction>
</comment>
<dbReference type="GO" id="GO:0003872">
    <property type="term" value="F:6-phosphofructokinase activity"/>
    <property type="evidence" value="ECO:0007669"/>
    <property type="project" value="UniProtKB-EC"/>
</dbReference>
<dbReference type="GO" id="GO:0042802">
    <property type="term" value="F:identical protein binding"/>
    <property type="evidence" value="ECO:0007669"/>
    <property type="project" value="TreeGrafter"/>
</dbReference>
<keyword evidence="16" id="KW-1185">Reference proteome</keyword>
<dbReference type="GO" id="GO:0030388">
    <property type="term" value="P:fructose 1,6-bisphosphate metabolic process"/>
    <property type="evidence" value="ECO:0007669"/>
    <property type="project" value="TreeGrafter"/>
</dbReference>
<dbReference type="InterPro" id="IPR022953">
    <property type="entry name" value="ATP_PFK"/>
</dbReference>
<sequence length="327" mass="35294">MSKLGNIAVVSSGTDNSGINGAIRAVVRTAASKGVKVFGVRWGYRGFIDNQMSILTSRDVSGKIGKAGCFLGTAKPHKVLTDESIQVAIKNCKKQNITGIIVIGGLGSLQTSRKFIEQGMNVIGIPSTIQDDIAGTDISLGVDSAVNNIVKCIDKIRGSSSSRDRTFLVEVEGRECGSLAIRSALVSGADFCLIPERPAKDMTKLTRRMAEFSLKGKNQCLTILSTGWKPGIDELTQFLQEHQHETDLYVRNTVLGYVQRGGAPTGYDRILGTHMGSRAVTELIEGKSGRMVALKGNKIESVPYEEALDQKKVIDPALFTLFKTTRV</sequence>
<dbReference type="EC" id="2.7.1.11" evidence="4"/>
<keyword evidence="11" id="KW-0460">Magnesium</keyword>
<keyword evidence="6" id="KW-0808">Transferase</keyword>
<evidence type="ECO:0000256" key="6">
    <source>
        <dbReference type="ARBA" id="ARBA00022679"/>
    </source>
</evidence>
<reference evidence="15" key="1">
    <citation type="submission" date="2016-10" db="EMBL/GenBank/DDBJ databases">
        <authorList>
            <person name="Benchimol M."/>
            <person name="Almeida L.G."/>
            <person name="Vasconcelos A.T."/>
            <person name="Perreira-Neves A."/>
            <person name="Rosa I.A."/>
            <person name="Tasca T."/>
            <person name="Bogo M.R."/>
            <person name="de Souza W."/>
        </authorList>
    </citation>
    <scope>NUCLEOTIDE SEQUENCE [LARGE SCALE GENOMIC DNA]</scope>
    <source>
        <strain evidence="15">K</strain>
    </source>
</reference>
<keyword evidence="12" id="KW-0324">Glycolysis</keyword>
<evidence type="ECO:0000256" key="8">
    <source>
        <dbReference type="ARBA" id="ARBA00022741"/>
    </source>
</evidence>
<evidence type="ECO:0000256" key="13">
    <source>
        <dbReference type="ARBA" id="ARBA00048070"/>
    </source>
</evidence>
<dbReference type="GO" id="GO:0048029">
    <property type="term" value="F:monosaccharide binding"/>
    <property type="evidence" value="ECO:0007669"/>
    <property type="project" value="TreeGrafter"/>
</dbReference>
<proteinExistence type="predicted"/>
<dbReference type="PANTHER" id="PTHR13697">
    <property type="entry name" value="PHOSPHOFRUCTOKINASE"/>
    <property type="match status" value="1"/>
</dbReference>
<comment type="caution">
    <text evidence="15">The sequence shown here is derived from an EMBL/GenBank/DDBJ whole genome shotgun (WGS) entry which is preliminary data.</text>
</comment>
<comment type="subcellular location">
    <subcellularLocation>
        <location evidence="2">Cytoplasm</location>
    </subcellularLocation>
</comment>
<accession>A0A1J4JZR7</accession>
<evidence type="ECO:0000256" key="12">
    <source>
        <dbReference type="ARBA" id="ARBA00023152"/>
    </source>
</evidence>
<evidence type="ECO:0000256" key="5">
    <source>
        <dbReference type="ARBA" id="ARBA00022490"/>
    </source>
</evidence>
<dbReference type="InterPro" id="IPR035966">
    <property type="entry name" value="PKF_sf"/>
</dbReference>
<dbReference type="InterPro" id="IPR012003">
    <property type="entry name" value="ATP_PFK_prok-type"/>
</dbReference>
<evidence type="ECO:0000256" key="9">
    <source>
        <dbReference type="ARBA" id="ARBA00022777"/>
    </source>
</evidence>
<dbReference type="GO" id="GO:0005524">
    <property type="term" value="F:ATP binding"/>
    <property type="evidence" value="ECO:0007669"/>
    <property type="project" value="UniProtKB-KW"/>
</dbReference>
<comment type="cofactor">
    <cofactor evidence="1">
        <name>Mg(2+)</name>
        <dbReference type="ChEBI" id="CHEBI:18420"/>
    </cofactor>
</comment>
<evidence type="ECO:0000313" key="16">
    <source>
        <dbReference type="Proteomes" id="UP000179807"/>
    </source>
</evidence>
<keyword evidence="7" id="KW-0479">Metal-binding</keyword>
<evidence type="ECO:0000256" key="1">
    <source>
        <dbReference type="ARBA" id="ARBA00001946"/>
    </source>
</evidence>
<comment type="pathway">
    <text evidence="3">Carbohydrate degradation; glycolysis; D-glyceraldehyde 3-phosphate and glycerone phosphate from D-glucose: step 3/4.</text>
</comment>
<dbReference type="EMBL" id="MLAK01000785">
    <property type="protein sequence ID" value="OHT04657.1"/>
    <property type="molecule type" value="Genomic_DNA"/>
</dbReference>
<dbReference type="GeneID" id="94840482"/>
<evidence type="ECO:0000256" key="3">
    <source>
        <dbReference type="ARBA" id="ARBA00004679"/>
    </source>
</evidence>
<evidence type="ECO:0000256" key="11">
    <source>
        <dbReference type="ARBA" id="ARBA00022842"/>
    </source>
</evidence>
<dbReference type="Proteomes" id="UP000179807">
    <property type="component" value="Unassembled WGS sequence"/>
</dbReference>
<gene>
    <name evidence="15" type="ORF">TRFO_27804</name>
</gene>
<dbReference type="OrthoDB" id="537915at2759"/>
<protein>
    <recommendedName>
        <fullName evidence="4">6-phosphofructokinase</fullName>
        <ecNumber evidence="4">2.7.1.11</ecNumber>
    </recommendedName>
</protein>
<dbReference type="VEuPathDB" id="TrichDB:TRFO_27804"/>
<dbReference type="GO" id="GO:0006002">
    <property type="term" value="P:fructose 6-phosphate metabolic process"/>
    <property type="evidence" value="ECO:0007669"/>
    <property type="project" value="InterPro"/>
</dbReference>
<keyword evidence="8" id="KW-0547">Nucleotide-binding</keyword>
<dbReference type="NCBIfam" id="NF002872">
    <property type="entry name" value="PRK03202.1"/>
    <property type="match status" value="1"/>
</dbReference>
<evidence type="ECO:0000256" key="2">
    <source>
        <dbReference type="ARBA" id="ARBA00004496"/>
    </source>
</evidence>
<dbReference type="GO" id="GO:0061621">
    <property type="term" value="P:canonical glycolysis"/>
    <property type="evidence" value="ECO:0007669"/>
    <property type="project" value="TreeGrafter"/>
</dbReference>
<dbReference type="InterPro" id="IPR000023">
    <property type="entry name" value="Phosphofructokinase_dom"/>
</dbReference>
<dbReference type="SUPFAM" id="SSF53784">
    <property type="entry name" value="Phosphofructokinase"/>
    <property type="match status" value="1"/>
</dbReference>
<dbReference type="Gene3D" id="3.40.50.460">
    <property type="entry name" value="Phosphofructokinase domain"/>
    <property type="match status" value="1"/>
</dbReference>
<dbReference type="Pfam" id="PF00365">
    <property type="entry name" value="PFK"/>
    <property type="match status" value="1"/>
</dbReference>
<organism evidence="15 16">
    <name type="scientific">Tritrichomonas foetus</name>
    <dbReference type="NCBI Taxonomy" id="1144522"/>
    <lineage>
        <taxon>Eukaryota</taxon>
        <taxon>Metamonada</taxon>
        <taxon>Parabasalia</taxon>
        <taxon>Tritrichomonadida</taxon>
        <taxon>Tritrichomonadidae</taxon>
        <taxon>Tritrichomonas</taxon>
    </lineage>
</organism>
<dbReference type="GO" id="GO:0070095">
    <property type="term" value="F:fructose-6-phosphate binding"/>
    <property type="evidence" value="ECO:0007669"/>
    <property type="project" value="TreeGrafter"/>
</dbReference>
<name>A0A1J4JZR7_9EUKA</name>
<dbReference type="Gene3D" id="3.40.50.450">
    <property type="match status" value="1"/>
</dbReference>
<keyword evidence="9" id="KW-0418">Kinase</keyword>
<dbReference type="UniPathway" id="UPA00109">
    <property type="reaction ID" value="UER00182"/>
</dbReference>
<dbReference type="PANTHER" id="PTHR13697:SF4">
    <property type="entry name" value="ATP-DEPENDENT 6-PHOSPHOFRUCTOKINASE"/>
    <property type="match status" value="1"/>
</dbReference>
<evidence type="ECO:0000259" key="14">
    <source>
        <dbReference type="Pfam" id="PF00365"/>
    </source>
</evidence>
<dbReference type="PIRSF" id="PIRSF000532">
    <property type="entry name" value="ATP_PFK_prok"/>
    <property type="match status" value="1"/>
</dbReference>
<dbReference type="AlphaFoldDB" id="A0A1J4JZR7"/>
<dbReference type="PRINTS" id="PR00476">
    <property type="entry name" value="PHFRCTKINASE"/>
</dbReference>
<keyword evidence="5" id="KW-0963">Cytoplasm</keyword>
<evidence type="ECO:0000256" key="4">
    <source>
        <dbReference type="ARBA" id="ARBA00012055"/>
    </source>
</evidence>
<keyword evidence="10" id="KW-0067">ATP-binding</keyword>